<feature type="region of interest" description="Disordered" evidence="1">
    <location>
        <begin position="211"/>
        <end position="234"/>
    </location>
</feature>
<dbReference type="InterPro" id="IPR045518">
    <property type="entry name" value="2EXR"/>
</dbReference>
<dbReference type="VEuPathDB" id="FungiDB:GMDG_01236"/>
<reference evidence="4" key="1">
    <citation type="submission" date="2010-09" db="EMBL/GenBank/DDBJ databases">
        <title>The genome sequence of Geomyces destructans 20631-21.</title>
        <authorList>
            <consortium name="The Broad Institute Genome Sequencing Platform"/>
            <person name="Cuomo C.A."/>
            <person name="Blehert D.S."/>
            <person name="Lorch J.M."/>
            <person name="Young S.K."/>
            <person name="Zeng Q."/>
            <person name="Gargeya S."/>
            <person name="Fitzgerald M."/>
            <person name="Haas B."/>
            <person name="Abouelleil A."/>
            <person name="Alvarado L."/>
            <person name="Arachchi H.M."/>
            <person name="Berlin A."/>
            <person name="Brown A."/>
            <person name="Chapman S.B."/>
            <person name="Chen Z."/>
            <person name="Dunbar C."/>
            <person name="Freedman E."/>
            <person name="Gearin G."/>
            <person name="Gellesch M."/>
            <person name="Goldberg J."/>
            <person name="Griggs A."/>
            <person name="Gujja S."/>
            <person name="Heiman D."/>
            <person name="Howarth C."/>
            <person name="Larson L."/>
            <person name="Lui A."/>
            <person name="MacDonald P.J.P."/>
            <person name="Montmayeur A."/>
            <person name="Murphy C."/>
            <person name="Neiman D."/>
            <person name="Pearson M."/>
            <person name="Priest M."/>
            <person name="Roberts A."/>
            <person name="Saif S."/>
            <person name="Shea T."/>
            <person name="Shenoy N."/>
            <person name="Sisk P."/>
            <person name="Stolte C."/>
            <person name="Sykes S."/>
            <person name="Wortman J."/>
            <person name="Nusbaum C."/>
            <person name="Birren B."/>
        </authorList>
    </citation>
    <scope>NUCLEOTIDE SEQUENCE [LARGE SCALE GENOMIC DNA]</scope>
    <source>
        <strain evidence="4">ATCC MYA-4855 / 20631-21</strain>
    </source>
</reference>
<evidence type="ECO:0000259" key="2">
    <source>
        <dbReference type="Pfam" id="PF20150"/>
    </source>
</evidence>
<dbReference type="Pfam" id="PF20150">
    <property type="entry name" value="2EXR"/>
    <property type="match status" value="1"/>
</dbReference>
<feature type="domain" description="2EXR" evidence="2">
    <location>
        <begin position="14"/>
        <end position="93"/>
    </location>
</feature>
<dbReference type="Proteomes" id="UP000011064">
    <property type="component" value="Unassembled WGS sequence"/>
</dbReference>
<evidence type="ECO:0000313" key="4">
    <source>
        <dbReference type="Proteomes" id="UP000011064"/>
    </source>
</evidence>
<dbReference type="OrthoDB" id="3473305at2759"/>
<protein>
    <recommendedName>
        <fullName evidence="2">2EXR domain-containing protein</fullName>
    </recommendedName>
</protein>
<dbReference type="EMBL" id="GL573182">
    <property type="protein sequence ID" value="ELR03253.1"/>
    <property type="molecule type" value="Genomic_DNA"/>
</dbReference>
<dbReference type="PANTHER" id="PTHR35910">
    <property type="entry name" value="2EXR DOMAIN-CONTAINING PROTEIN"/>
    <property type="match status" value="1"/>
</dbReference>
<accession>L8FS04</accession>
<dbReference type="PANTHER" id="PTHR35910:SF1">
    <property type="entry name" value="2EXR DOMAIN-CONTAINING PROTEIN"/>
    <property type="match status" value="1"/>
</dbReference>
<name>L8FS04_PSED2</name>
<gene>
    <name evidence="3" type="ORF">GMDG_01236</name>
</gene>
<proteinExistence type="predicted"/>
<sequence>MGYHEIRFNTMFTFNNLPFEIRAQIRKLTVEPRTVEVTILWEERPYRLASTTPMPAALKVCQEARNMELYKQVFSELGDGLRYVWLNLDIDMVSISNRVSFPFKPVAHMIKRLKFQRGNQEECFYHFESKEIRTFVNAEEIHVICEDGYENWGGATYEHSWPCALENITFFDVVDGLVMRGIELEEKYEAWYEGERAWTSCGTRRKRSITCQAPPTAPGHMTSPPSIPITEQNP</sequence>
<dbReference type="AlphaFoldDB" id="L8FS04"/>
<evidence type="ECO:0000313" key="3">
    <source>
        <dbReference type="EMBL" id="ELR03253.1"/>
    </source>
</evidence>
<organism evidence="3 4">
    <name type="scientific">Pseudogymnoascus destructans (strain ATCC MYA-4855 / 20631-21)</name>
    <name type="common">Bat white-nose syndrome fungus</name>
    <name type="synonym">Geomyces destructans</name>
    <dbReference type="NCBI Taxonomy" id="658429"/>
    <lineage>
        <taxon>Eukaryota</taxon>
        <taxon>Fungi</taxon>
        <taxon>Dikarya</taxon>
        <taxon>Ascomycota</taxon>
        <taxon>Pezizomycotina</taxon>
        <taxon>Leotiomycetes</taxon>
        <taxon>Thelebolales</taxon>
        <taxon>Thelebolaceae</taxon>
        <taxon>Pseudogymnoascus</taxon>
    </lineage>
</organism>
<evidence type="ECO:0000256" key="1">
    <source>
        <dbReference type="SAM" id="MobiDB-lite"/>
    </source>
</evidence>
<dbReference type="InParanoid" id="L8FS04"/>
<dbReference type="HOGENOM" id="CLU_071377_1_0_1"/>
<keyword evidence="4" id="KW-1185">Reference proteome</keyword>